<proteinExistence type="predicted"/>
<feature type="compositionally biased region" description="Basic and acidic residues" evidence="1">
    <location>
        <begin position="94"/>
        <end position="108"/>
    </location>
</feature>
<feature type="non-terminal residue" evidence="2">
    <location>
        <position position="1"/>
    </location>
</feature>
<feature type="compositionally biased region" description="Basic residues" evidence="1">
    <location>
        <begin position="49"/>
        <end position="81"/>
    </location>
</feature>
<protein>
    <submittedName>
        <fullName evidence="2">Uncharacterized protein</fullName>
    </submittedName>
</protein>
<feature type="compositionally biased region" description="Pro residues" evidence="1">
    <location>
        <begin position="119"/>
        <end position="132"/>
    </location>
</feature>
<feature type="region of interest" description="Disordered" evidence="1">
    <location>
        <begin position="1"/>
        <end position="206"/>
    </location>
</feature>
<accession>A0A6J4U139</accession>
<dbReference type="AlphaFoldDB" id="A0A6J4U139"/>
<evidence type="ECO:0000313" key="2">
    <source>
        <dbReference type="EMBL" id="CAA9537774.1"/>
    </source>
</evidence>
<sequence>EPDGARPAAQGPRARAAHPRVGPGDGAVLRLDLRRLPLRARSRDARGRPGLRRAVGHAPVRLRARHQPAVRRRARAGRLRRLPAGPGRPHGHARREGDPALRLPDRGGARGRTRLQRAPPRPVPVPGPPRARPPARARQRGDRRGGDPGGRAGGPDPRPRPDRPPHGAPAAAADRHRRGGGHRAVVPAKRRRAAARAVAGDPRPLRCDLRSGRLCGVRLPPGGL</sequence>
<organism evidence="2">
    <name type="scientific">uncultured Solirubrobacteraceae bacterium</name>
    <dbReference type="NCBI Taxonomy" id="1162706"/>
    <lineage>
        <taxon>Bacteria</taxon>
        <taxon>Bacillati</taxon>
        <taxon>Actinomycetota</taxon>
        <taxon>Thermoleophilia</taxon>
        <taxon>Solirubrobacterales</taxon>
        <taxon>Solirubrobacteraceae</taxon>
        <taxon>environmental samples</taxon>
    </lineage>
</organism>
<feature type="compositionally biased region" description="Low complexity" evidence="1">
    <location>
        <begin position="1"/>
        <end position="14"/>
    </location>
</feature>
<reference evidence="2" key="1">
    <citation type="submission" date="2020-02" db="EMBL/GenBank/DDBJ databases">
        <authorList>
            <person name="Meier V. D."/>
        </authorList>
    </citation>
    <scope>NUCLEOTIDE SEQUENCE</scope>
    <source>
        <strain evidence="2">AVDCRST_MAG30</strain>
    </source>
</reference>
<evidence type="ECO:0000256" key="1">
    <source>
        <dbReference type="SAM" id="MobiDB-lite"/>
    </source>
</evidence>
<name>A0A6J4U139_9ACTN</name>
<gene>
    <name evidence="2" type="ORF">AVDCRST_MAG30-4416</name>
</gene>
<feature type="non-terminal residue" evidence="2">
    <location>
        <position position="224"/>
    </location>
</feature>
<dbReference type="EMBL" id="CADCVS010000578">
    <property type="protein sequence ID" value="CAA9537774.1"/>
    <property type="molecule type" value="Genomic_DNA"/>
</dbReference>
<feature type="compositionally biased region" description="Basic and acidic residues" evidence="1">
    <location>
        <begin position="31"/>
        <end position="47"/>
    </location>
</feature>